<sequence length="115" mass="12461">METKGTRETIARCQPRAKSENGIPRRQVSIGVHEPCSIAAAARSAGARARAARERGAGPAIDVGRPWPRRGRPLQPPLCNCLGALPRRAQPPSHHVPYYVTRPATSLDWTANVIP</sequence>
<protein>
    <submittedName>
        <fullName evidence="2">Uncharacterized protein</fullName>
    </submittedName>
</protein>
<accession>A0A4C1X836</accession>
<comment type="caution">
    <text evidence="2">The sequence shown here is derived from an EMBL/GenBank/DDBJ whole genome shotgun (WGS) entry which is preliminary data.</text>
</comment>
<evidence type="ECO:0000313" key="3">
    <source>
        <dbReference type="Proteomes" id="UP000299102"/>
    </source>
</evidence>
<organism evidence="2 3">
    <name type="scientific">Eumeta variegata</name>
    <name type="common">Bagworm moth</name>
    <name type="synonym">Eumeta japonica</name>
    <dbReference type="NCBI Taxonomy" id="151549"/>
    <lineage>
        <taxon>Eukaryota</taxon>
        <taxon>Metazoa</taxon>
        <taxon>Ecdysozoa</taxon>
        <taxon>Arthropoda</taxon>
        <taxon>Hexapoda</taxon>
        <taxon>Insecta</taxon>
        <taxon>Pterygota</taxon>
        <taxon>Neoptera</taxon>
        <taxon>Endopterygota</taxon>
        <taxon>Lepidoptera</taxon>
        <taxon>Glossata</taxon>
        <taxon>Ditrysia</taxon>
        <taxon>Tineoidea</taxon>
        <taxon>Psychidae</taxon>
        <taxon>Oiketicinae</taxon>
        <taxon>Eumeta</taxon>
    </lineage>
</organism>
<name>A0A4C1X836_EUMVA</name>
<gene>
    <name evidence="2" type="ORF">EVAR_54645_1</name>
</gene>
<evidence type="ECO:0000256" key="1">
    <source>
        <dbReference type="SAM" id="MobiDB-lite"/>
    </source>
</evidence>
<proteinExistence type="predicted"/>
<keyword evidence="3" id="KW-1185">Reference proteome</keyword>
<dbReference type="Proteomes" id="UP000299102">
    <property type="component" value="Unassembled WGS sequence"/>
</dbReference>
<reference evidence="2 3" key="1">
    <citation type="journal article" date="2019" name="Commun. Biol.">
        <title>The bagworm genome reveals a unique fibroin gene that provides high tensile strength.</title>
        <authorList>
            <person name="Kono N."/>
            <person name="Nakamura H."/>
            <person name="Ohtoshi R."/>
            <person name="Tomita M."/>
            <person name="Numata K."/>
            <person name="Arakawa K."/>
        </authorList>
    </citation>
    <scope>NUCLEOTIDE SEQUENCE [LARGE SCALE GENOMIC DNA]</scope>
</reference>
<feature type="region of interest" description="Disordered" evidence="1">
    <location>
        <begin position="50"/>
        <end position="69"/>
    </location>
</feature>
<dbReference type="AlphaFoldDB" id="A0A4C1X836"/>
<dbReference type="EMBL" id="BGZK01000755">
    <property type="protein sequence ID" value="GBP59210.1"/>
    <property type="molecule type" value="Genomic_DNA"/>
</dbReference>
<evidence type="ECO:0000313" key="2">
    <source>
        <dbReference type="EMBL" id="GBP59210.1"/>
    </source>
</evidence>